<dbReference type="InterPro" id="IPR025943">
    <property type="entry name" value="Sigma_54_int_dom_ATP-bd_2"/>
</dbReference>
<keyword evidence="8" id="KW-1185">Reference proteome</keyword>
<keyword evidence="5" id="KW-0804">Transcription</keyword>
<evidence type="ECO:0000259" key="6">
    <source>
        <dbReference type="PROSITE" id="PS50045"/>
    </source>
</evidence>
<gene>
    <name evidence="7" type="ORF">X474_20085</name>
</gene>
<dbReference type="InParanoid" id="A0A0D2HNH2"/>
<accession>A0A0D2HNH2</accession>
<proteinExistence type="predicted"/>
<dbReference type="STRING" id="1429043.X474_20085"/>
<dbReference type="CDD" id="cd00009">
    <property type="entry name" value="AAA"/>
    <property type="match status" value="1"/>
</dbReference>
<dbReference type="PANTHER" id="PTHR32071:SF38">
    <property type="entry name" value="PSP OPERON TRANSCRIPTIONAL ACTIVATOR"/>
    <property type="match status" value="1"/>
</dbReference>
<dbReference type="InterPro" id="IPR025662">
    <property type="entry name" value="Sigma_54_int_dom_ATP-bd_1"/>
</dbReference>
<evidence type="ECO:0000256" key="3">
    <source>
        <dbReference type="ARBA" id="ARBA00023015"/>
    </source>
</evidence>
<dbReference type="SUPFAM" id="SSF52540">
    <property type="entry name" value="P-loop containing nucleoside triphosphate hydrolases"/>
    <property type="match status" value="1"/>
</dbReference>
<dbReference type="InterPro" id="IPR025944">
    <property type="entry name" value="Sigma_54_int_dom_CS"/>
</dbReference>
<reference evidence="7 8" key="1">
    <citation type="submission" date="2013-11" db="EMBL/GenBank/DDBJ databases">
        <title>Metagenomic analysis of a methanogenic consortium involved in long chain n-alkane degradation.</title>
        <authorList>
            <person name="Davidova I.A."/>
            <person name="Callaghan A.V."/>
            <person name="Wawrik B."/>
            <person name="Pruitt S."/>
            <person name="Marks C."/>
            <person name="Duncan K.E."/>
            <person name="Suflita J.M."/>
        </authorList>
    </citation>
    <scope>NUCLEOTIDE SEQUENCE [LARGE SCALE GENOMIC DNA]</scope>
    <source>
        <strain evidence="7 8">SPR</strain>
    </source>
</reference>
<evidence type="ECO:0000256" key="4">
    <source>
        <dbReference type="ARBA" id="ARBA00023125"/>
    </source>
</evidence>
<dbReference type="InterPro" id="IPR027417">
    <property type="entry name" value="P-loop_NTPase"/>
</dbReference>
<dbReference type="PANTHER" id="PTHR32071">
    <property type="entry name" value="TRANSCRIPTIONAL REGULATORY PROTEIN"/>
    <property type="match status" value="1"/>
</dbReference>
<dbReference type="FunFam" id="3.40.50.300:FF:000006">
    <property type="entry name" value="DNA-binding transcriptional regulator NtrC"/>
    <property type="match status" value="1"/>
</dbReference>
<feature type="domain" description="Sigma-54 factor interaction" evidence="6">
    <location>
        <begin position="147"/>
        <end position="375"/>
    </location>
</feature>
<evidence type="ECO:0000256" key="1">
    <source>
        <dbReference type="ARBA" id="ARBA00022741"/>
    </source>
</evidence>
<dbReference type="Gene3D" id="1.10.10.10">
    <property type="entry name" value="Winged helix-like DNA-binding domain superfamily/Winged helix DNA-binding domain"/>
    <property type="match status" value="1"/>
</dbReference>
<dbReference type="Gene3D" id="1.10.8.60">
    <property type="match status" value="1"/>
</dbReference>
<dbReference type="SUPFAM" id="SSF46785">
    <property type="entry name" value="Winged helix' DNA-binding domain"/>
    <property type="match status" value="1"/>
</dbReference>
<dbReference type="InterPro" id="IPR058031">
    <property type="entry name" value="AAA_lid_NorR"/>
</dbReference>
<keyword evidence="4" id="KW-0238">DNA-binding</keyword>
<dbReference type="OrthoDB" id="5505356at2"/>
<dbReference type="PROSITE" id="PS00676">
    <property type="entry name" value="SIGMA54_INTERACT_2"/>
    <property type="match status" value="1"/>
</dbReference>
<dbReference type="PROSITE" id="PS50045">
    <property type="entry name" value="SIGMA54_INTERACT_4"/>
    <property type="match status" value="1"/>
</dbReference>
<keyword evidence="2" id="KW-0067">ATP-binding</keyword>
<evidence type="ECO:0000313" key="8">
    <source>
        <dbReference type="Proteomes" id="UP000032233"/>
    </source>
</evidence>
<dbReference type="InterPro" id="IPR002078">
    <property type="entry name" value="Sigma_54_int"/>
</dbReference>
<comment type="caution">
    <text evidence="7">The sequence shown here is derived from an EMBL/GenBank/DDBJ whole genome shotgun (WGS) entry which is preliminary data.</text>
</comment>
<dbReference type="AlphaFoldDB" id="A0A0D2HNH2"/>
<dbReference type="RefSeq" id="WP_052515375.1">
    <property type="nucleotide sequence ID" value="NZ_AZAC01000034.1"/>
</dbReference>
<dbReference type="PROSITE" id="PS00675">
    <property type="entry name" value="SIGMA54_INTERACT_1"/>
    <property type="match status" value="1"/>
</dbReference>
<dbReference type="Pfam" id="PF00158">
    <property type="entry name" value="Sigma54_activat"/>
    <property type="match status" value="1"/>
</dbReference>
<sequence length="474" mass="51844">MTFTPPAGLVTALSAEIVKELLGVTKKSPVPKVAEAAMLEPPEDGLLPEDIPAPVVRALENLARDLVETLLSLSGRELSTGDMEGILHKAAFAHLKSIGAKERIFTARLASLAPKLVNLPRLAAWAGQGVKLSPLQATSARSGRELVVGPSEEFKQVLKNLEQVAGTDLPVLLTGETGVGKEMLAQRLHQLSPRKSRPFVPLNCAALSPNLLESELFGHEKGAFTGAGAARAGYFDSAQGGTLFLDEIAESTKDFQVRLLRVLEDGLITPVGKTKARKIDFRLVCATHLDLAKEAEEGRFHQGLLHRIMVIPLNLPPLRQRPEDLPCLIDHFMEQACFLIKRTRRLHPKTREKLLSYSWPGNVRQLKNVLQRLVALSSDFEIKEDLLPPEINRPVPGDLAGLITGTTKVPKNRVQGICRVLQEKGSDPFSNQDLRKELNCSDTTAKNILRALADAGIVEVTGKQGGRRYHLLEK</sequence>
<dbReference type="InterPro" id="IPR036390">
    <property type="entry name" value="WH_DNA-bd_sf"/>
</dbReference>
<dbReference type="GO" id="GO:0006355">
    <property type="term" value="P:regulation of DNA-templated transcription"/>
    <property type="evidence" value="ECO:0007669"/>
    <property type="project" value="InterPro"/>
</dbReference>
<evidence type="ECO:0000256" key="2">
    <source>
        <dbReference type="ARBA" id="ARBA00022840"/>
    </source>
</evidence>
<dbReference type="EMBL" id="AZAC01000034">
    <property type="protein sequence ID" value="KIX12108.1"/>
    <property type="molecule type" value="Genomic_DNA"/>
</dbReference>
<organism evidence="7 8">
    <name type="scientific">Dethiosulfatarculus sandiegensis</name>
    <dbReference type="NCBI Taxonomy" id="1429043"/>
    <lineage>
        <taxon>Bacteria</taxon>
        <taxon>Pseudomonadati</taxon>
        <taxon>Thermodesulfobacteriota</taxon>
        <taxon>Desulfarculia</taxon>
        <taxon>Desulfarculales</taxon>
        <taxon>Desulfarculaceae</taxon>
        <taxon>Dethiosulfatarculus</taxon>
    </lineage>
</organism>
<dbReference type="Gene3D" id="3.40.50.300">
    <property type="entry name" value="P-loop containing nucleotide triphosphate hydrolases"/>
    <property type="match status" value="1"/>
</dbReference>
<dbReference type="GO" id="GO:0005524">
    <property type="term" value="F:ATP binding"/>
    <property type="evidence" value="ECO:0007669"/>
    <property type="project" value="UniProtKB-KW"/>
</dbReference>
<evidence type="ECO:0000256" key="5">
    <source>
        <dbReference type="ARBA" id="ARBA00023163"/>
    </source>
</evidence>
<dbReference type="SMART" id="SM00382">
    <property type="entry name" value="AAA"/>
    <property type="match status" value="1"/>
</dbReference>
<dbReference type="InterPro" id="IPR036388">
    <property type="entry name" value="WH-like_DNA-bd_sf"/>
</dbReference>
<dbReference type="GO" id="GO:0003677">
    <property type="term" value="F:DNA binding"/>
    <property type="evidence" value="ECO:0007669"/>
    <property type="project" value="UniProtKB-KW"/>
</dbReference>
<evidence type="ECO:0000313" key="7">
    <source>
        <dbReference type="EMBL" id="KIX12108.1"/>
    </source>
</evidence>
<dbReference type="Proteomes" id="UP000032233">
    <property type="component" value="Unassembled WGS sequence"/>
</dbReference>
<name>A0A0D2HNH2_9BACT</name>
<keyword evidence="1" id="KW-0547">Nucleotide-binding</keyword>
<dbReference type="PROSITE" id="PS00688">
    <property type="entry name" value="SIGMA54_INTERACT_3"/>
    <property type="match status" value="1"/>
</dbReference>
<dbReference type="Pfam" id="PF25601">
    <property type="entry name" value="AAA_lid_14"/>
    <property type="match status" value="1"/>
</dbReference>
<dbReference type="InterPro" id="IPR003593">
    <property type="entry name" value="AAA+_ATPase"/>
</dbReference>
<keyword evidence="3" id="KW-0805">Transcription regulation</keyword>
<protein>
    <submittedName>
        <fullName evidence="7">Fis family transcriptional regulator</fullName>
    </submittedName>
</protein>